<evidence type="ECO:0000313" key="1">
    <source>
        <dbReference type="EMBL" id="MBO1042177.1"/>
    </source>
</evidence>
<dbReference type="EMBL" id="JADIJS010000007">
    <property type="protein sequence ID" value="MBO1042177.1"/>
    <property type="molecule type" value="Genomic_DNA"/>
</dbReference>
<accession>A0ABS3K5J8</accession>
<keyword evidence="2" id="KW-1185">Reference proteome</keyword>
<proteinExistence type="predicted"/>
<dbReference type="Proteomes" id="UP000718278">
    <property type="component" value="Unassembled WGS sequence"/>
</dbReference>
<evidence type="ECO:0008006" key="3">
    <source>
        <dbReference type="Google" id="ProtNLM"/>
    </source>
</evidence>
<reference evidence="1 2" key="1">
    <citation type="submission" date="2020-10" db="EMBL/GenBank/DDBJ databases">
        <title>Genomic characterization of underground lake bacteria from Wind Cave National Park: Insight into the archetypical LuxI/LuxR and identification of LuxR solos.</title>
        <authorList>
            <person name="Wengert P.C."/>
            <person name="Savka M.A."/>
        </authorList>
    </citation>
    <scope>NUCLEOTIDE SEQUENCE [LARGE SCALE GENOMIC DNA]</scope>
    <source>
        <strain evidence="1 2">SD316</strain>
    </source>
</reference>
<name>A0ABS3K5J8_9HYPH</name>
<comment type="caution">
    <text evidence="1">The sequence shown here is derived from an EMBL/GenBank/DDBJ whole genome shotgun (WGS) entry which is preliminary data.</text>
</comment>
<sequence>MEVKMAPSFIPSYTLTFDDAVKIWLRHWAGEFQNRIAANFDVNPARVNEVLKERRHPGSREAALLQRSA</sequence>
<organism evidence="1 2">
    <name type="scientific">Brucella pituitosa</name>
    <dbReference type="NCBI Taxonomy" id="571256"/>
    <lineage>
        <taxon>Bacteria</taxon>
        <taxon>Pseudomonadati</taxon>
        <taxon>Pseudomonadota</taxon>
        <taxon>Alphaproteobacteria</taxon>
        <taxon>Hyphomicrobiales</taxon>
        <taxon>Brucellaceae</taxon>
        <taxon>Brucella/Ochrobactrum group</taxon>
        <taxon>Brucella</taxon>
    </lineage>
</organism>
<evidence type="ECO:0000313" key="2">
    <source>
        <dbReference type="Proteomes" id="UP000718278"/>
    </source>
</evidence>
<gene>
    <name evidence="1" type="ORF">IPV26_21130</name>
</gene>
<protein>
    <recommendedName>
        <fullName evidence="3">DUF3606 domain-containing protein</fullName>
    </recommendedName>
</protein>